<dbReference type="InterPro" id="IPR013083">
    <property type="entry name" value="Znf_RING/FYVE/PHD"/>
</dbReference>
<evidence type="ECO:0000313" key="6">
    <source>
        <dbReference type="EMBL" id="TPP65140.1"/>
    </source>
</evidence>
<evidence type="ECO:0000256" key="1">
    <source>
        <dbReference type="ARBA" id="ARBA00022771"/>
    </source>
</evidence>
<dbReference type="OrthoDB" id="6150797at2759"/>
<organism evidence="6 7">
    <name type="scientific">Fasciola gigantica</name>
    <name type="common">Giant liver fluke</name>
    <dbReference type="NCBI Taxonomy" id="46835"/>
    <lineage>
        <taxon>Eukaryota</taxon>
        <taxon>Metazoa</taxon>
        <taxon>Spiralia</taxon>
        <taxon>Lophotrochozoa</taxon>
        <taxon>Platyhelminthes</taxon>
        <taxon>Trematoda</taxon>
        <taxon>Digenea</taxon>
        <taxon>Plagiorchiida</taxon>
        <taxon>Echinostomata</taxon>
        <taxon>Echinostomatoidea</taxon>
        <taxon>Fasciolidae</taxon>
        <taxon>Fasciola</taxon>
    </lineage>
</organism>
<evidence type="ECO:0000256" key="2">
    <source>
        <dbReference type="ARBA" id="ARBA00022833"/>
    </source>
</evidence>
<name>A0A504Z768_FASGI</name>
<dbReference type="PANTHER" id="PTHR46359">
    <property type="entry name" value="GEO07743P1"/>
    <property type="match status" value="1"/>
</dbReference>
<feature type="region of interest" description="Disordered" evidence="4">
    <location>
        <begin position="65"/>
        <end position="96"/>
    </location>
</feature>
<feature type="compositionally biased region" description="Low complexity" evidence="4">
    <location>
        <begin position="69"/>
        <end position="80"/>
    </location>
</feature>
<dbReference type="InterPro" id="IPR001841">
    <property type="entry name" value="Znf_RING"/>
</dbReference>
<keyword evidence="1 3" id="KW-0479">Metal-binding</keyword>
<dbReference type="EMBL" id="SUNJ01003580">
    <property type="protein sequence ID" value="TPP65140.1"/>
    <property type="molecule type" value="Genomic_DNA"/>
</dbReference>
<dbReference type="AlphaFoldDB" id="A0A504Z768"/>
<keyword evidence="1 3" id="KW-0863">Zinc-finger</keyword>
<feature type="domain" description="RING-type" evidence="5">
    <location>
        <begin position="160"/>
        <end position="201"/>
    </location>
</feature>
<dbReference type="PANTHER" id="PTHR46359:SF2">
    <property type="entry name" value="GEO07743P1"/>
    <property type="match status" value="1"/>
</dbReference>
<protein>
    <recommendedName>
        <fullName evidence="5">RING-type domain-containing protein</fullName>
    </recommendedName>
</protein>
<dbReference type="Pfam" id="PF13639">
    <property type="entry name" value="zf-RING_2"/>
    <property type="match status" value="1"/>
</dbReference>
<proteinExistence type="predicted"/>
<evidence type="ECO:0000259" key="5">
    <source>
        <dbReference type="PROSITE" id="PS50089"/>
    </source>
</evidence>
<dbReference type="STRING" id="46835.A0A504Z768"/>
<evidence type="ECO:0000313" key="7">
    <source>
        <dbReference type="Proteomes" id="UP000316759"/>
    </source>
</evidence>
<sequence>MADSTHNSNTRRSGRSFRLVCPTHQVFLTPGHSTSTRDTSFSTDTRACEDERADQMVTNTTSFSQNFPVTRTSSTSVQTRNKTDMMSQTEESQPPAQRTVIIQRCQSAQVQLDEPSPNPEQPTLPVDEVRNFVRSQVCAFLDQLPSKRLDFWDQTKSGQCSVCFEDYQPGHIVMTLPCFHVLHEDCARRWFEGCFNCPICRTCILNWD</sequence>
<dbReference type="InterPro" id="IPR052804">
    <property type="entry name" value="UEC_component"/>
</dbReference>
<keyword evidence="2" id="KW-0862">Zinc</keyword>
<feature type="compositionally biased region" description="Polar residues" evidence="4">
    <location>
        <begin position="84"/>
        <end position="96"/>
    </location>
</feature>
<reference evidence="6 7" key="1">
    <citation type="submission" date="2019-04" db="EMBL/GenBank/DDBJ databases">
        <title>Annotation for the trematode Fasciola gigantica.</title>
        <authorList>
            <person name="Choi Y.-J."/>
        </authorList>
    </citation>
    <scope>NUCLEOTIDE SEQUENCE [LARGE SCALE GENOMIC DNA]</scope>
    <source>
        <strain evidence="6">Uganda_cow_1</strain>
    </source>
</reference>
<accession>A0A504Z768</accession>
<evidence type="ECO:0000256" key="4">
    <source>
        <dbReference type="SAM" id="MobiDB-lite"/>
    </source>
</evidence>
<dbReference type="GO" id="GO:0008270">
    <property type="term" value="F:zinc ion binding"/>
    <property type="evidence" value="ECO:0007669"/>
    <property type="project" value="UniProtKB-KW"/>
</dbReference>
<keyword evidence="7" id="KW-1185">Reference proteome</keyword>
<gene>
    <name evidence="6" type="ORF">FGIG_00476</name>
</gene>
<dbReference type="Proteomes" id="UP000316759">
    <property type="component" value="Unassembled WGS sequence"/>
</dbReference>
<dbReference type="PROSITE" id="PS50089">
    <property type="entry name" value="ZF_RING_2"/>
    <property type="match status" value="1"/>
</dbReference>
<dbReference type="Gene3D" id="3.30.40.10">
    <property type="entry name" value="Zinc/RING finger domain, C3HC4 (zinc finger)"/>
    <property type="match status" value="1"/>
</dbReference>
<evidence type="ECO:0000256" key="3">
    <source>
        <dbReference type="PROSITE-ProRule" id="PRU00175"/>
    </source>
</evidence>
<dbReference type="SUPFAM" id="SSF57850">
    <property type="entry name" value="RING/U-box"/>
    <property type="match status" value="1"/>
</dbReference>
<dbReference type="SMART" id="SM00184">
    <property type="entry name" value="RING"/>
    <property type="match status" value="1"/>
</dbReference>
<comment type="caution">
    <text evidence="6">The sequence shown here is derived from an EMBL/GenBank/DDBJ whole genome shotgun (WGS) entry which is preliminary data.</text>
</comment>